<keyword evidence="2" id="KW-1185">Reference proteome</keyword>
<reference evidence="1" key="1">
    <citation type="journal article" date="2019" name="bioRxiv">
        <title>The Genome of the Zebra Mussel, Dreissena polymorpha: A Resource for Invasive Species Research.</title>
        <authorList>
            <person name="McCartney M.A."/>
            <person name="Auch B."/>
            <person name="Kono T."/>
            <person name="Mallez S."/>
            <person name="Zhang Y."/>
            <person name="Obille A."/>
            <person name="Becker A."/>
            <person name="Abrahante J.E."/>
            <person name="Garbe J."/>
            <person name="Badalamenti J.P."/>
            <person name="Herman A."/>
            <person name="Mangelson H."/>
            <person name="Liachko I."/>
            <person name="Sullivan S."/>
            <person name="Sone E.D."/>
            <person name="Koren S."/>
            <person name="Silverstein K.A.T."/>
            <person name="Beckman K.B."/>
            <person name="Gohl D.M."/>
        </authorList>
    </citation>
    <scope>NUCLEOTIDE SEQUENCE</scope>
    <source>
        <strain evidence="1">Duluth1</strain>
        <tissue evidence="1">Whole animal</tissue>
    </source>
</reference>
<protein>
    <submittedName>
        <fullName evidence="1">Uncharacterized protein</fullName>
    </submittedName>
</protein>
<name>A0A9D4HUS9_DREPO</name>
<dbReference type="EMBL" id="JAIWYP010000011">
    <property type="protein sequence ID" value="KAH3733463.1"/>
    <property type="molecule type" value="Genomic_DNA"/>
</dbReference>
<dbReference type="AlphaFoldDB" id="A0A9D4HUS9"/>
<organism evidence="1 2">
    <name type="scientific">Dreissena polymorpha</name>
    <name type="common">Zebra mussel</name>
    <name type="synonym">Mytilus polymorpha</name>
    <dbReference type="NCBI Taxonomy" id="45954"/>
    <lineage>
        <taxon>Eukaryota</taxon>
        <taxon>Metazoa</taxon>
        <taxon>Spiralia</taxon>
        <taxon>Lophotrochozoa</taxon>
        <taxon>Mollusca</taxon>
        <taxon>Bivalvia</taxon>
        <taxon>Autobranchia</taxon>
        <taxon>Heteroconchia</taxon>
        <taxon>Euheterodonta</taxon>
        <taxon>Imparidentia</taxon>
        <taxon>Neoheterodontei</taxon>
        <taxon>Myida</taxon>
        <taxon>Dreissenoidea</taxon>
        <taxon>Dreissenidae</taxon>
        <taxon>Dreissena</taxon>
    </lineage>
</organism>
<evidence type="ECO:0000313" key="2">
    <source>
        <dbReference type="Proteomes" id="UP000828390"/>
    </source>
</evidence>
<dbReference type="Proteomes" id="UP000828390">
    <property type="component" value="Unassembled WGS sequence"/>
</dbReference>
<proteinExistence type="predicted"/>
<evidence type="ECO:0000313" key="1">
    <source>
        <dbReference type="EMBL" id="KAH3733463.1"/>
    </source>
</evidence>
<reference evidence="1" key="2">
    <citation type="submission" date="2020-11" db="EMBL/GenBank/DDBJ databases">
        <authorList>
            <person name="McCartney M.A."/>
            <person name="Auch B."/>
            <person name="Kono T."/>
            <person name="Mallez S."/>
            <person name="Becker A."/>
            <person name="Gohl D.M."/>
            <person name="Silverstein K.A.T."/>
            <person name="Koren S."/>
            <person name="Bechman K.B."/>
            <person name="Herman A."/>
            <person name="Abrahante J.E."/>
            <person name="Garbe J."/>
        </authorList>
    </citation>
    <scope>NUCLEOTIDE SEQUENCE</scope>
    <source>
        <strain evidence="1">Duluth1</strain>
        <tissue evidence="1">Whole animal</tissue>
    </source>
</reference>
<sequence>MWRKVFMHGHVLDTPMYGRWVKVANHSPGNPLTLCEVQVEGGSWTNEVMVNVYCTHAIRPLRYLYRHKRYKANIERQ</sequence>
<comment type="caution">
    <text evidence="1">The sequence shown here is derived from an EMBL/GenBank/DDBJ whole genome shotgun (WGS) entry which is preliminary data.</text>
</comment>
<gene>
    <name evidence="1" type="ORF">DPMN_039891</name>
</gene>
<accession>A0A9D4HUS9</accession>